<evidence type="ECO:0000313" key="2">
    <source>
        <dbReference type="EMBL" id="KUF91436.1"/>
    </source>
</evidence>
<sequence>MKRVDWYKMLHKQLTQLTDEDFKTSAPTPSPIAPKRRRNTSHVHKQLDDWVIVSGVQKRRQRSCKVCSLYRGEQKKSYQTTYYCEDCSQGDGKCFLCLKARRGTDTTCFQVWHVGKRVVLRRARKAAGVRKKTRREILSEEKEEI</sequence>
<evidence type="ECO:0008006" key="4">
    <source>
        <dbReference type="Google" id="ProtNLM"/>
    </source>
</evidence>
<evidence type="ECO:0000256" key="1">
    <source>
        <dbReference type="SAM" id="MobiDB-lite"/>
    </source>
</evidence>
<gene>
    <name evidence="2" type="ORF">AM588_10003093</name>
</gene>
<dbReference type="EMBL" id="LNFP01000580">
    <property type="protein sequence ID" value="KUF91436.1"/>
    <property type="molecule type" value="Genomic_DNA"/>
</dbReference>
<protein>
    <recommendedName>
        <fullName evidence="4">PiggyBac transposable element-derived protein 4 C-terminal zinc-ribbon domain-containing protein</fullName>
    </recommendedName>
</protein>
<proteinExistence type="predicted"/>
<evidence type="ECO:0000313" key="3">
    <source>
        <dbReference type="Proteomes" id="UP000054636"/>
    </source>
</evidence>
<accession>A0A0W8D5M3</accession>
<organism evidence="2 3">
    <name type="scientific">Phytophthora nicotianae</name>
    <name type="common">Potato buckeye rot agent</name>
    <name type="synonym">Phytophthora parasitica</name>
    <dbReference type="NCBI Taxonomy" id="4792"/>
    <lineage>
        <taxon>Eukaryota</taxon>
        <taxon>Sar</taxon>
        <taxon>Stramenopiles</taxon>
        <taxon>Oomycota</taxon>
        <taxon>Peronosporomycetes</taxon>
        <taxon>Peronosporales</taxon>
        <taxon>Peronosporaceae</taxon>
        <taxon>Phytophthora</taxon>
    </lineage>
</organism>
<feature type="region of interest" description="Disordered" evidence="1">
    <location>
        <begin position="20"/>
        <end position="41"/>
    </location>
</feature>
<dbReference type="Proteomes" id="UP000054636">
    <property type="component" value="Unassembled WGS sequence"/>
</dbReference>
<name>A0A0W8D5M3_PHYNI</name>
<reference evidence="2 3" key="1">
    <citation type="submission" date="2015-11" db="EMBL/GenBank/DDBJ databases">
        <title>Genomes and virulence difference between two physiological races of Phytophthora nicotianae.</title>
        <authorList>
            <person name="Liu H."/>
            <person name="Ma X."/>
            <person name="Yu H."/>
            <person name="Fang D."/>
            <person name="Li Y."/>
            <person name="Wang X."/>
            <person name="Wang W."/>
            <person name="Dong Y."/>
            <person name="Xiao B."/>
        </authorList>
    </citation>
    <scope>NUCLEOTIDE SEQUENCE [LARGE SCALE GENOMIC DNA]</scope>
    <source>
        <strain evidence="3">race 1</strain>
    </source>
</reference>
<comment type="caution">
    <text evidence="2">The sequence shown here is derived from an EMBL/GenBank/DDBJ whole genome shotgun (WGS) entry which is preliminary data.</text>
</comment>
<dbReference type="AlphaFoldDB" id="A0A0W8D5M3"/>